<reference evidence="1 2" key="1">
    <citation type="submission" date="2020-10" db="EMBL/GenBank/DDBJ databases">
        <authorList>
            <person name="Castelo-Branco R."/>
            <person name="Eusebio N."/>
            <person name="Adriana R."/>
            <person name="Vieira A."/>
            <person name="Brugerolle De Fraissinette N."/>
            <person name="Rezende De Castro R."/>
            <person name="Schneider M.P."/>
            <person name="Vasconcelos V."/>
            <person name="Leao P.N."/>
        </authorList>
    </citation>
    <scope>NUCLEOTIDE SEQUENCE [LARGE SCALE GENOMIC DNA]</scope>
    <source>
        <strain evidence="1 2">LEGE 00031</strain>
    </source>
</reference>
<dbReference type="RefSeq" id="WP_190597883.1">
    <property type="nucleotide sequence ID" value="NZ_JADEVV010000011.1"/>
</dbReference>
<evidence type="ECO:0000313" key="2">
    <source>
        <dbReference type="Proteomes" id="UP000658720"/>
    </source>
</evidence>
<evidence type="ECO:0000313" key="1">
    <source>
        <dbReference type="EMBL" id="MBE9253354.1"/>
    </source>
</evidence>
<protein>
    <submittedName>
        <fullName evidence="1">Uncharacterized protein</fullName>
    </submittedName>
</protein>
<organism evidence="1 2">
    <name type="scientific">Synechocystis salina LEGE 00031</name>
    <dbReference type="NCBI Taxonomy" id="1828736"/>
    <lineage>
        <taxon>Bacteria</taxon>
        <taxon>Bacillati</taxon>
        <taxon>Cyanobacteriota</taxon>
        <taxon>Cyanophyceae</taxon>
        <taxon>Synechococcales</taxon>
        <taxon>Merismopediaceae</taxon>
        <taxon>Synechocystis</taxon>
    </lineage>
</organism>
<comment type="caution">
    <text evidence="1">The sequence shown here is derived from an EMBL/GenBank/DDBJ whole genome shotgun (WGS) entry which is preliminary data.</text>
</comment>
<dbReference type="EMBL" id="JADEVV010000011">
    <property type="protein sequence ID" value="MBE9253354.1"/>
    <property type="molecule type" value="Genomic_DNA"/>
</dbReference>
<proteinExistence type="predicted"/>
<accession>A0ABR9VPU7</accession>
<sequence>MGHPHTCLCCSHCLLRHLHQGNLVWYCCQCRQMQAIANDSTSPLYFNTSELLNQALLNA</sequence>
<gene>
    <name evidence="1" type="ORF">IQ217_05640</name>
</gene>
<name>A0ABR9VPU7_9SYNC</name>
<dbReference type="Proteomes" id="UP000658720">
    <property type="component" value="Unassembled WGS sequence"/>
</dbReference>
<keyword evidence="2" id="KW-1185">Reference proteome</keyword>